<organism evidence="1 2">
    <name type="scientific">Aphanomyces euteiches</name>
    <dbReference type="NCBI Taxonomy" id="100861"/>
    <lineage>
        <taxon>Eukaryota</taxon>
        <taxon>Sar</taxon>
        <taxon>Stramenopiles</taxon>
        <taxon>Oomycota</taxon>
        <taxon>Saprolegniomycetes</taxon>
        <taxon>Saprolegniales</taxon>
        <taxon>Verrucalvaceae</taxon>
        <taxon>Aphanomyces</taxon>
    </lineage>
</organism>
<protein>
    <recommendedName>
        <fullName evidence="3">START domain-containing protein</fullName>
    </recommendedName>
</protein>
<accession>A0A6G0WUQ5</accession>
<reference evidence="1 2" key="1">
    <citation type="submission" date="2019-07" db="EMBL/GenBank/DDBJ databases">
        <title>Genomics analysis of Aphanomyces spp. identifies a new class of oomycete effector associated with host adaptation.</title>
        <authorList>
            <person name="Gaulin E."/>
        </authorList>
    </citation>
    <scope>NUCLEOTIDE SEQUENCE [LARGE SCALE GENOMIC DNA]</scope>
    <source>
        <strain evidence="1 2">ATCC 201684</strain>
    </source>
</reference>
<keyword evidence="2" id="KW-1185">Reference proteome</keyword>
<evidence type="ECO:0000313" key="1">
    <source>
        <dbReference type="EMBL" id="KAF0731195.1"/>
    </source>
</evidence>
<sequence length="374" mass="43883">MSLTTVAVQDKSIQERHKTEKRQYFRQKRQNYRQRERDEIEWLRSQVAGLEIQARGLQAVAPRRQQPNRHNEWQLRDLALSWRDIAAQLKREYRLTVSEHDDLLERVQTQAELNQAMAQFVIQAERIPVSLSTPFRLQYVALSAHPVHRKHSKEWATQQLYHNMPVVFQDFPIASSNGDATAFKLDVRDMCVNVKDYSQYIWPAPLEMVRFMLRHHLEEMSSGQQIEAIEWTENTVLYQVQAMPAQSTSVRVLQAQFHEAGRSVLVVRQVEADELSEVPLRPIYNVMWMDLQQLPDGRTLGRTASFVSTNLVDSGISLDEYAKRYGVDVSQSREDDKVQILQNALAKWLEEHEERFRERVNTLVDKIRNNFMLQ</sequence>
<name>A0A6G0WUQ5_9STRA</name>
<gene>
    <name evidence="1" type="ORF">Ae201684_011458</name>
</gene>
<comment type="caution">
    <text evidence="1">The sequence shown here is derived from an EMBL/GenBank/DDBJ whole genome shotgun (WGS) entry which is preliminary data.</text>
</comment>
<evidence type="ECO:0008006" key="3">
    <source>
        <dbReference type="Google" id="ProtNLM"/>
    </source>
</evidence>
<dbReference type="EMBL" id="VJMJ01000146">
    <property type="protein sequence ID" value="KAF0731195.1"/>
    <property type="molecule type" value="Genomic_DNA"/>
</dbReference>
<proteinExistence type="predicted"/>
<dbReference type="Proteomes" id="UP000481153">
    <property type="component" value="Unassembled WGS sequence"/>
</dbReference>
<dbReference type="AlphaFoldDB" id="A0A6G0WUQ5"/>
<dbReference type="VEuPathDB" id="FungiDB:AeMF1_019416"/>
<evidence type="ECO:0000313" key="2">
    <source>
        <dbReference type="Proteomes" id="UP000481153"/>
    </source>
</evidence>